<evidence type="ECO:0000256" key="1">
    <source>
        <dbReference type="ARBA" id="ARBA00004371"/>
    </source>
</evidence>
<dbReference type="GO" id="GO:0071986">
    <property type="term" value="C:Ragulator complex"/>
    <property type="evidence" value="ECO:0007669"/>
    <property type="project" value="InterPro"/>
</dbReference>
<keyword evidence="3" id="KW-0458">Lysosome</keyword>
<sequence>MLDLDTRPVPDQIGYLIMSEDGAVLASGGEMENDERSANIISGLLTLTESVDPAVFKKRSCKKISIVYEEHSYTICLSNKKIYVVKRRNGSHQNGGNDVEGRGILA</sequence>
<proteinExistence type="evidence at transcript level"/>
<dbReference type="GO" id="GO:0005764">
    <property type="term" value="C:lysosome"/>
    <property type="evidence" value="ECO:0007669"/>
    <property type="project" value="UniProtKB-SubCell"/>
</dbReference>
<dbReference type="GO" id="GO:0071230">
    <property type="term" value="P:cellular response to amino acid stimulus"/>
    <property type="evidence" value="ECO:0007669"/>
    <property type="project" value="InterPro"/>
</dbReference>
<dbReference type="PANTHER" id="PTHR33967">
    <property type="entry name" value="RAGULATOR COMPLEX PROTEIN LAMTOR4"/>
    <property type="match status" value="1"/>
</dbReference>
<comment type="subcellular location">
    <subcellularLocation>
        <location evidence="1">Lysosome</location>
    </subcellularLocation>
</comment>
<evidence type="ECO:0000256" key="4">
    <source>
        <dbReference type="ARBA" id="ARBA00032690"/>
    </source>
</evidence>
<evidence type="ECO:0000256" key="2">
    <source>
        <dbReference type="ARBA" id="ARBA00010627"/>
    </source>
</evidence>
<dbReference type="EMBL" id="GDUN01000157">
    <property type="protein sequence ID" value="JAN95762.1"/>
    <property type="molecule type" value="mRNA"/>
</dbReference>
<dbReference type="GO" id="GO:0032008">
    <property type="term" value="P:positive regulation of TOR signaling"/>
    <property type="evidence" value="ECO:0007669"/>
    <property type="project" value="InterPro"/>
</dbReference>
<dbReference type="InterPro" id="IPR034601">
    <property type="entry name" value="LAMTOR4"/>
</dbReference>
<accession>A0A0P6JSQ2</accession>
<protein>
    <recommendedName>
        <fullName evidence="4">Late endosomal/lysosomal adaptor and MAPK and MTOR activator 4</fullName>
    </recommendedName>
</protein>
<evidence type="ECO:0000256" key="3">
    <source>
        <dbReference type="ARBA" id="ARBA00023228"/>
    </source>
</evidence>
<dbReference type="GO" id="GO:0005085">
    <property type="term" value="F:guanyl-nucleotide exchange factor activity"/>
    <property type="evidence" value="ECO:0007669"/>
    <property type="project" value="TreeGrafter"/>
</dbReference>
<dbReference type="VEuPathDB" id="VectorBase:AAEL021171"/>
<dbReference type="PANTHER" id="PTHR33967:SF1">
    <property type="entry name" value="RAGULATOR COMPLEX PROTEIN LAMTOR4"/>
    <property type="match status" value="1"/>
</dbReference>
<evidence type="ECO:0000313" key="5">
    <source>
        <dbReference type="EMBL" id="JAN95762.1"/>
    </source>
</evidence>
<organism evidence="5">
    <name type="scientific">Aedes aegypti</name>
    <name type="common">Yellowfever mosquito</name>
    <name type="synonym">Culex aegypti</name>
    <dbReference type="NCBI Taxonomy" id="7159"/>
    <lineage>
        <taxon>Eukaryota</taxon>
        <taxon>Metazoa</taxon>
        <taxon>Ecdysozoa</taxon>
        <taxon>Arthropoda</taxon>
        <taxon>Hexapoda</taxon>
        <taxon>Insecta</taxon>
        <taxon>Pterygota</taxon>
        <taxon>Neoptera</taxon>
        <taxon>Endopterygota</taxon>
        <taxon>Diptera</taxon>
        <taxon>Nematocera</taxon>
        <taxon>Culicoidea</taxon>
        <taxon>Culicidae</taxon>
        <taxon>Culicinae</taxon>
        <taxon>Aedini</taxon>
        <taxon>Aedes</taxon>
        <taxon>Stegomyia</taxon>
    </lineage>
</organism>
<comment type="similarity">
    <text evidence="2">Belongs to the LAMTOR4 family.</text>
</comment>
<reference evidence="5" key="1">
    <citation type="journal article" date="2016" name="PLoS ONE">
        <title>A Deep Insight into the Sialome of Male and Female Aedes aegypti Mosquitoes.</title>
        <authorList>
            <person name="Ribeiro J.M."/>
            <person name="Martin-Martin I."/>
            <person name="Arca B."/>
            <person name="Calvo E."/>
        </authorList>
    </citation>
    <scope>NUCLEOTIDE SEQUENCE</scope>
    <source>
        <strain evidence="5">Liverpool</strain>
        <tissue evidence="5">Salivary glands</tissue>
    </source>
</reference>
<name>A0A0P6JSQ2_AEDAE</name>
<dbReference type="AlphaFoldDB" id="A0A0P6JSQ2"/>